<dbReference type="EMBL" id="JAACFV010000062">
    <property type="protein sequence ID" value="KAF7507843.1"/>
    <property type="molecule type" value="Genomic_DNA"/>
</dbReference>
<reference evidence="2" key="1">
    <citation type="submission" date="2020-02" db="EMBL/GenBank/DDBJ databases">
        <authorList>
            <person name="Palmer J.M."/>
        </authorList>
    </citation>
    <scope>NUCLEOTIDE SEQUENCE</scope>
    <source>
        <strain evidence="2">EPUS1.4</strain>
        <tissue evidence="2">Thallus</tissue>
    </source>
</reference>
<dbReference type="AlphaFoldDB" id="A0A8H7AEY2"/>
<protein>
    <submittedName>
        <fullName evidence="2">Uncharacterized protein</fullName>
    </submittedName>
</protein>
<sequence>METEISHQRRTARSNTKVGSNENKKRRRDDDKERPPEPRPKRAKRGKQGKSAVSEPTPGKPQLRRRSERLTRLKDRPPSQTGL</sequence>
<dbReference type="Proteomes" id="UP000606974">
    <property type="component" value="Unassembled WGS sequence"/>
</dbReference>
<name>A0A8H7AEY2_9EURO</name>
<organism evidence="2 3">
    <name type="scientific">Endocarpon pusillum</name>
    <dbReference type="NCBI Taxonomy" id="364733"/>
    <lineage>
        <taxon>Eukaryota</taxon>
        <taxon>Fungi</taxon>
        <taxon>Dikarya</taxon>
        <taxon>Ascomycota</taxon>
        <taxon>Pezizomycotina</taxon>
        <taxon>Eurotiomycetes</taxon>
        <taxon>Chaetothyriomycetidae</taxon>
        <taxon>Verrucariales</taxon>
        <taxon>Verrucariaceae</taxon>
        <taxon>Endocarpon</taxon>
    </lineage>
</organism>
<evidence type="ECO:0000313" key="3">
    <source>
        <dbReference type="Proteomes" id="UP000606974"/>
    </source>
</evidence>
<feature type="compositionally biased region" description="Basic and acidic residues" evidence="1">
    <location>
        <begin position="28"/>
        <end position="40"/>
    </location>
</feature>
<feature type="compositionally biased region" description="Basic and acidic residues" evidence="1">
    <location>
        <begin position="68"/>
        <end position="77"/>
    </location>
</feature>
<feature type="region of interest" description="Disordered" evidence="1">
    <location>
        <begin position="1"/>
        <end position="83"/>
    </location>
</feature>
<comment type="caution">
    <text evidence="2">The sequence shown here is derived from an EMBL/GenBank/DDBJ whole genome shotgun (WGS) entry which is preliminary data.</text>
</comment>
<evidence type="ECO:0000256" key="1">
    <source>
        <dbReference type="SAM" id="MobiDB-lite"/>
    </source>
</evidence>
<keyword evidence="3" id="KW-1185">Reference proteome</keyword>
<accession>A0A8H7AEY2</accession>
<gene>
    <name evidence="2" type="ORF">GJ744_010007</name>
</gene>
<proteinExistence type="predicted"/>
<evidence type="ECO:0000313" key="2">
    <source>
        <dbReference type="EMBL" id="KAF7507843.1"/>
    </source>
</evidence>